<dbReference type="RefSeq" id="WP_147056004.1">
    <property type="nucleotide sequence ID" value="NZ_CP042437.1"/>
</dbReference>
<dbReference type="EMBL" id="CP042437">
    <property type="protein sequence ID" value="QEC77892.1"/>
    <property type="molecule type" value="Genomic_DNA"/>
</dbReference>
<feature type="chain" id="PRO_5023147162" description="DUF3996 domain-containing protein" evidence="1">
    <location>
        <begin position="24"/>
        <end position="165"/>
    </location>
</feature>
<reference evidence="2 3" key="1">
    <citation type="journal article" date="2013" name="J. Microbiol.">
        <title>Mucilaginibacter ginsenosidivorax sp. nov., with ginsenoside converting activity isolated from sediment.</title>
        <authorList>
            <person name="Kim J.K."/>
            <person name="Choi T.E."/>
            <person name="Liu Q.M."/>
            <person name="Park H.Y."/>
            <person name="Yi T.H."/>
            <person name="Yoon M.H."/>
            <person name="Kim S.C."/>
            <person name="Im W.T."/>
        </authorList>
    </citation>
    <scope>NUCLEOTIDE SEQUENCE [LARGE SCALE GENOMIC DNA]</scope>
    <source>
        <strain evidence="2 3">KHI28</strain>
    </source>
</reference>
<sequence>MKKIIYILSLSVSFLLINQRSQAQDYKAAAGLKFGAYEIGPSGKYFLNQTTAIEGILGIRDHGIVITGLYEIHTRAFNVDKLNFFYGFGGHLGSIGSGYYKRFGSDAQYYKDRHLLFGADGVAGLEWVIPNSPIAVSLDLNPRLEVATGPFFDIAPGVGVKYTFQ</sequence>
<evidence type="ECO:0000256" key="1">
    <source>
        <dbReference type="SAM" id="SignalP"/>
    </source>
</evidence>
<proteinExistence type="predicted"/>
<dbReference type="Proteomes" id="UP000321362">
    <property type="component" value="Chromosome"/>
</dbReference>
<gene>
    <name evidence="2" type="ORF">FSB76_18830</name>
</gene>
<dbReference type="AlphaFoldDB" id="A0A5B8W4K5"/>
<evidence type="ECO:0000313" key="3">
    <source>
        <dbReference type="Proteomes" id="UP000321362"/>
    </source>
</evidence>
<name>A0A5B8W4K5_9SPHI</name>
<dbReference type="KEGG" id="mgk:FSB76_18830"/>
<evidence type="ECO:0000313" key="2">
    <source>
        <dbReference type="EMBL" id="QEC77892.1"/>
    </source>
</evidence>
<dbReference type="OrthoDB" id="978645at2"/>
<organism evidence="2 3">
    <name type="scientific">Mucilaginibacter ginsenosidivorax</name>
    <dbReference type="NCBI Taxonomy" id="862126"/>
    <lineage>
        <taxon>Bacteria</taxon>
        <taxon>Pseudomonadati</taxon>
        <taxon>Bacteroidota</taxon>
        <taxon>Sphingobacteriia</taxon>
        <taxon>Sphingobacteriales</taxon>
        <taxon>Sphingobacteriaceae</taxon>
        <taxon>Mucilaginibacter</taxon>
    </lineage>
</organism>
<protein>
    <recommendedName>
        <fullName evidence="4">DUF3996 domain-containing protein</fullName>
    </recommendedName>
</protein>
<feature type="signal peptide" evidence="1">
    <location>
        <begin position="1"/>
        <end position="23"/>
    </location>
</feature>
<accession>A0A5B8W4K5</accession>
<keyword evidence="3" id="KW-1185">Reference proteome</keyword>
<evidence type="ECO:0008006" key="4">
    <source>
        <dbReference type="Google" id="ProtNLM"/>
    </source>
</evidence>
<keyword evidence="1" id="KW-0732">Signal</keyword>